<dbReference type="Gene3D" id="2.60.40.10">
    <property type="entry name" value="Immunoglobulins"/>
    <property type="match status" value="2"/>
</dbReference>
<gene>
    <name evidence="8" type="ORF">DDE84_02080</name>
</gene>
<sequence length="485" mass="49960">MTQAGKASLARRLAAVAGALAVGIMGLAGASMTANATDDIPVTGVGNIVPAEKTSLTIHKYDGNPSQKPGDGSELNDVSALGNPLKGVEFTITPVASKGAAAIDLDTPGGWDLIDGIKATDVTAAGSVYKLGSPATVVTTDESGVGKLADGTVPVLPHGLYLVTETGYGDNVIKTEAAPFLVTLPLPQGNGKWLYKVHAYPKNVVDTNVPTKEVKDPTDGRVTIGSTVPWTIKAPVQPSKPGTITSFVISDKLDPRLTFKDLSIEGFTKDTDYTVAVDNATNTVTITFVTGQPGVGVKKLKAGDLVTVTLNTTVTSLGNGVIPNEALVFTNDGKGKPTTKPTTNWGPLEVLKYAKGDPAKTLAGAEFTVYSDEAVTKIVGTFVTGADGKGSIALFVGNNDDVSQDYWIKETKAPAGYVLDATVRKVTVKAGATATQPYGVENVQQGHPNLPLTGASGTVAMTLGGLTLVLVGAGAYVLARKRSAR</sequence>
<protein>
    <submittedName>
        <fullName evidence="8">Isopeptide-forming domain-containing fimbrial protein</fullName>
    </submittedName>
</protein>
<keyword evidence="9" id="KW-1185">Reference proteome</keyword>
<dbReference type="InterPro" id="IPR048052">
    <property type="entry name" value="FM1-like"/>
</dbReference>
<feature type="signal peptide" evidence="6">
    <location>
        <begin position="1"/>
        <end position="36"/>
    </location>
</feature>
<keyword evidence="2" id="KW-0964">Secreted</keyword>
<dbReference type="InterPro" id="IPR032364">
    <property type="entry name" value="GramPos_pilinD1_N"/>
</dbReference>
<dbReference type="Gene3D" id="2.60.40.740">
    <property type="match status" value="1"/>
</dbReference>
<keyword evidence="3 6" id="KW-0732">Signal</keyword>
<dbReference type="AlphaFoldDB" id="A0A5N6S8I3"/>
<dbReference type="NCBIfam" id="TIGR01167">
    <property type="entry name" value="LPXTG_anchor"/>
    <property type="match status" value="1"/>
</dbReference>
<dbReference type="GeneID" id="78126483"/>
<dbReference type="GO" id="GO:0005975">
    <property type="term" value="P:carbohydrate metabolic process"/>
    <property type="evidence" value="ECO:0007669"/>
    <property type="project" value="UniProtKB-ARBA"/>
</dbReference>
<dbReference type="EMBL" id="QDAG01000002">
    <property type="protein sequence ID" value="KAE8129615.1"/>
    <property type="molecule type" value="Genomic_DNA"/>
</dbReference>
<dbReference type="PROSITE" id="PS50847">
    <property type="entry name" value="GRAM_POS_ANCHORING"/>
    <property type="match status" value="1"/>
</dbReference>
<evidence type="ECO:0000256" key="6">
    <source>
        <dbReference type="SAM" id="SignalP"/>
    </source>
</evidence>
<feature type="domain" description="Gram-positive cocci surface proteins LPxTG" evidence="7">
    <location>
        <begin position="450"/>
        <end position="485"/>
    </location>
</feature>
<evidence type="ECO:0000256" key="2">
    <source>
        <dbReference type="ARBA" id="ARBA00022525"/>
    </source>
</evidence>
<keyword evidence="4" id="KW-0572">Peptidoglycan-anchor</keyword>
<dbReference type="InterPro" id="IPR013783">
    <property type="entry name" value="Ig-like_fold"/>
</dbReference>
<dbReference type="OrthoDB" id="3199332at2"/>
<comment type="caution">
    <text evidence="8">The sequence shown here is derived from an EMBL/GenBank/DDBJ whole genome shotgun (WGS) entry which is preliminary data.</text>
</comment>
<name>A0A5N6S8I3_9BIFI</name>
<keyword evidence="5" id="KW-0812">Transmembrane</keyword>
<dbReference type="Proteomes" id="UP000325415">
    <property type="component" value="Unassembled WGS sequence"/>
</dbReference>
<keyword evidence="5" id="KW-1133">Transmembrane helix</keyword>
<accession>A0A5N6S8I3</accession>
<evidence type="ECO:0000256" key="5">
    <source>
        <dbReference type="SAM" id="Phobius"/>
    </source>
</evidence>
<proteinExistence type="predicted"/>
<feature type="chain" id="PRO_5039278802" evidence="6">
    <location>
        <begin position="37"/>
        <end position="485"/>
    </location>
</feature>
<evidence type="ECO:0000256" key="1">
    <source>
        <dbReference type="ARBA" id="ARBA00022512"/>
    </source>
</evidence>
<keyword evidence="5" id="KW-0472">Membrane</keyword>
<evidence type="ECO:0000313" key="8">
    <source>
        <dbReference type="EMBL" id="KAE8129615.1"/>
    </source>
</evidence>
<dbReference type="InterPro" id="IPR019931">
    <property type="entry name" value="LPXTG_anchor"/>
</dbReference>
<reference evidence="8 9" key="1">
    <citation type="submission" date="2018-04" db="EMBL/GenBank/DDBJ databases">
        <authorList>
            <person name="Eckel V.P."/>
            <person name="Vogel R.F."/>
        </authorList>
    </citation>
    <scope>NUCLEOTIDE SEQUENCE [LARGE SCALE GENOMIC DNA]</scope>
    <source>
        <strain evidence="9">TMW 2.1764</strain>
    </source>
</reference>
<evidence type="ECO:0000259" key="7">
    <source>
        <dbReference type="PROSITE" id="PS50847"/>
    </source>
</evidence>
<dbReference type="Pfam" id="PF00746">
    <property type="entry name" value="Gram_pos_anchor"/>
    <property type="match status" value="1"/>
</dbReference>
<dbReference type="InterPro" id="IPR041033">
    <property type="entry name" value="SpaA_PFL_dom_1"/>
</dbReference>
<feature type="transmembrane region" description="Helical" evidence="5">
    <location>
        <begin position="459"/>
        <end position="479"/>
    </location>
</feature>
<evidence type="ECO:0000256" key="4">
    <source>
        <dbReference type="ARBA" id="ARBA00023088"/>
    </source>
</evidence>
<dbReference type="InterPro" id="IPR026466">
    <property type="entry name" value="Fim_isopep_form_D2_dom"/>
</dbReference>
<dbReference type="NCBIfam" id="TIGR04226">
    <property type="entry name" value="RrgB_K2N_iso_D2"/>
    <property type="match status" value="1"/>
</dbReference>
<dbReference type="Pfam" id="PF17802">
    <property type="entry name" value="SpaA"/>
    <property type="match status" value="1"/>
</dbReference>
<dbReference type="RefSeq" id="WP_152580096.1">
    <property type="nucleotide sequence ID" value="NZ_QDAG01000002.1"/>
</dbReference>
<organism evidence="8 9">
    <name type="scientific">Bifidobacterium tibiigranuli</name>
    <dbReference type="NCBI Taxonomy" id="2172043"/>
    <lineage>
        <taxon>Bacteria</taxon>
        <taxon>Bacillati</taxon>
        <taxon>Actinomycetota</taxon>
        <taxon>Actinomycetes</taxon>
        <taxon>Bifidobacteriales</taxon>
        <taxon>Bifidobacteriaceae</taxon>
        <taxon>Bifidobacterium</taxon>
    </lineage>
</organism>
<dbReference type="Pfam" id="PF16555">
    <property type="entry name" value="GramPos_pilinD1"/>
    <property type="match status" value="1"/>
</dbReference>
<dbReference type="NCBIfam" id="NF033902">
    <property type="entry name" value="iso_D2_wall_anc"/>
    <property type="match status" value="1"/>
</dbReference>
<evidence type="ECO:0000313" key="9">
    <source>
        <dbReference type="Proteomes" id="UP000325415"/>
    </source>
</evidence>
<keyword evidence="1" id="KW-0134">Cell wall</keyword>
<evidence type="ECO:0000256" key="3">
    <source>
        <dbReference type="ARBA" id="ARBA00022729"/>
    </source>
</evidence>